<evidence type="ECO:0000256" key="1">
    <source>
        <dbReference type="ARBA" id="ARBA00022553"/>
    </source>
</evidence>
<dbReference type="Pfam" id="PF00486">
    <property type="entry name" value="Trans_reg_C"/>
    <property type="match status" value="1"/>
</dbReference>
<protein>
    <submittedName>
        <fullName evidence="10">DNA-binding response regulator</fullName>
    </submittedName>
</protein>
<dbReference type="EMBL" id="BMZE01000002">
    <property type="protein sequence ID" value="GHA21625.1"/>
    <property type="molecule type" value="Genomic_DNA"/>
</dbReference>
<keyword evidence="1 6" id="KW-0597">Phosphoprotein</keyword>
<dbReference type="SUPFAM" id="SSF52172">
    <property type="entry name" value="CheY-like"/>
    <property type="match status" value="1"/>
</dbReference>
<dbReference type="InterPro" id="IPR039420">
    <property type="entry name" value="WalR-like"/>
</dbReference>
<dbReference type="PANTHER" id="PTHR48111:SF67">
    <property type="entry name" value="TRANSCRIPTIONAL REGULATORY PROTEIN TCTD"/>
    <property type="match status" value="1"/>
</dbReference>
<reference evidence="10" key="1">
    <citation type="journal article" date="2014" name="Int. J. Syst. Evol. Microbiol.">
        <title>Complete genome sequence of Corynebacterium casei LMG S-19264T (=DSM 44701T), isolated from a smear-ripened cheese.</title>
        <authorList>
            <consortium name="US DOE Joint Genome Institute (JGI-PGF)"/>
            <person name="Walter F."/>
            <person name="Albersmeier A."/>
            <person name="Kalinowski J."/>
            <person name="Ruckert C."/>
        </authorList>
    </citation>
    <scope>NUCLEOTIDE SEQUENCE</scope>
    <source>
        <strain evidence="10">KCTC 32437</strain>
    </source>
</reference>
<dbReference type="PANTHER" id="PTHR48111">
    <property type="entry name" value="REGULATOR OF RPOS"/>
    <property type="match status" value="1"/>
</dbReference>
<evidence type="ECO:0000256" key="2">
    <source>
        <dbReference type="ARBA" id="ARBA00023012"/>
    </source>
</evidence>
<comment type="caution">
    <text evidence="10">The sequence shown here is derived from an EMBL/GenBank/DDBJ whole genome shotgun (WGS) entry which is preliminary data.</text>
</comment>
<evidence type="ECO:0000256" key="4">
    <source>
        <dbReference type="ARBA" id="ARBA00023125"/>
    </source>
</evidence>
<evidence type="ECO:0000256" key="6">
    <source>
        <dbReference type="PROSITE-ProRule" id="PRU00169"/>
    </source>
</evidence>
<dbReference type="GO" id="GO:0032993">
    <property type="term" value="C:protein-DNA complex"/>
    <property type="evidence" value="ECO:0007669"/>
    <property type="project" value="TreeGrafter"/>
</dbReference>
<sequence>MRILLIEDSKRLRELVSEALRAAGWQVDSFESGGEGEAALAVAEYDLLVLDLGLPDTDGLEVLRRLRGSGSRIPVLVLTARGAVDERIEGLDAGADDYLVKPFNNGELTARLRALSRRSPNTVMPELRVGAVVLPLSGTPASCDGIMLDLSPRERELLELLMRNAGSVVSKRKIEHSFSEFGDESSANAVELTLSRLRKRLDGVTTGFTIETIRGVGYMLREAQ</sequence>
<dbReference type="InterPro" id="IPR011006">
    <property type="entry name" value="CheY-like_superfamily"/>
</dbReference>
<dbReference type="AlphaFoldDB" id="A0A918S2T6"/>
<dbReference type="SUPFAM" id="SSF46894">
    <property type="entry name" value="C-terminal effector domain of the bipartite response regulators"/>
    <property type="match status" value="1"/>
</dbReference>
<dbReference type="InterPro" id="IPR016032">
    <property type="entry name" value="Sig_transdc_resp-reg_C-effctor"/>
</dbReference>
<accession>A0A918S2T6</accession>
<dbReference type="CDD" id="cd17624">
    <property type="entry name" value="REC_OmpR_PmrA-like"/>
    <property type="match status" value="1"/>
</dbReference>
<dbReference type="SMART" id="SM00862">
    <property type="entry name" value="Trans_reg_C"/>
    <property type="match status" value="1"/>
</dbReference>
<evidence type="ECO:0000256" key="7">
    <source>
        <dbReference type="PROSITE-ProRule" id="PRU01091"/>
    </source>
</evidence>
<dbReference type="PROSITE" id="PS51755">
    <property type="entry name" value="OMPR_PHOB"/>
    <property type="match status" value="1"/>
</dbReference>
<evidence type="ECO:0000259" key="8">
    <source>
        <dbReference type="PROSITE" id="PS50110"/>
    </source>
</evidence>
<dbReference type="Gene3D" id="6.10.250.690">
    <property type="match status" value="1"/>
</dbReference>
<keyword evidence="5" id="KW-0804">Transcription</keyword>
<dbReference type="Pfam" id="PF00072">
    <property type="entry name" value="Response_reg"/>
    <property type="match status" value="1"/>
</dbReference>
<evidence type="ECO:0000313" key="11">
    <source>
        <dbReference type="Proteomes" id="UP000646579"/>
    </source>
</evidence>
<reference evidence="10" key="2">
    <citation type="submission" date="2020-09" db="EMBL/GenBank/DDBJ databases">
        <authorList>
            <person name="Sun Q."/>
            <person name="Kim S."/>
        </authorList>
    </citation>
    <scope>NUCLEOTIDE SEQUENCE</scope>
    <source>
        <strain evidence="10">KCTC 32437</strain>
    </source>
</reference>
<dbReference type="InterPro" id="IPR001867">
    <property type="entry name" value="OmpR/PhoB-type_DNA-bd"/>
</dbReference>
<dbReference type="Gene3D" id="1.10.10.10">
    <property type="entry name" value="Winged helix-like DNA-binding domain superfamily/Winged helix DNA-binding domain"/>
    <property type="match status" value="1"/>
</dbReference>
<organism evidence="10 11">
    <name type="scientific">Devosia pacifica</name>
    <dbReference type="NCBI Taxonomy" id="1335967"/>
    <lineage>
        <taxon>Bacteria</taxon>
        <taxon>Pseudomonadati</taxon>
        <taxon>Pseudomonadota</taxon>
        <taxon>Alphaproteobacteria</taxon>
        <taxon>Hyphomicrobiales</taxon>
        <taxon>Devosiaceae</taxon>
        <taxon>Devosia</taxon>
    </lineage>
</organism>
<keyword evidence="11" id="KW-1185">Reference proteome</keyword>
<dbReference type="GO" id="GO:0005829">
    <property type="term" value="C:cytosol"/>
    <property type="evidence" value="ECO:0007669"/>
    <property type="project" value="TreeGrafter"/>
</dbReference>
<evidence type="ECO:0000256" key="5">
    <source>
        <dbReference type="ARBA" id="ARBA00023163"/>
    </source>
</evidence>
<gene>
    <name evidence="10" type="ORF">GCM10007989_16200</name>
</gene>
<dbReference type="RefSeq" id="WP_189425100.1">
    <property type="nucleotide sequence ID" value="NZ_BMZE01000002.1"/>
</dbReference>
<feature type="DNA-binding region" description="OmpR/PhoB-type" evidence="7">
    <location>
        <begin position="124"/>
        <end position="222"/>
    </location>
</feature>
<keyword evidence="4 7" id="KW-0238">DNA-binding</keyword>
<feature type="modified residue" description="4-aspartylphosphate" evidence="6">
    <location>
        <position position="51"/>
    </location>
</feature>
<dbReference type="GO" id="GO:0000976">
    <property type="term" value="F:transcription cis-regulatory region binding"/>
    <property type="evidence" value="ECO:0007669"/>
    <property type="project" value="TreeGrafter"/>
</dbReference>
<keyword evidence="3" id="KW-0805">Transcription regulation</keyword>
<feature type="domain" description="Response regulatory" evidence="8">
    <location>
        <begin position="2"/>
        <end position="116"/>
    </location>
</feature>
<evidence type="ECO:0000259" key="9">
    <source>
        <dbReference type="PROSITE" id="PS51755"/>
    </source>
</evidence>
<dbReference type="CDD" id="cd00383">
    <property type="entry name" value="trans_reg_C"/>
    <property type="match status" value="1"/>
</dbReference>
<dbReference type="Proteomes" id="UP000646579">
    <property type="component" value="Unassembled WGS sequence"/>
</dbReference>
<dbReference type="InterPro" id="IPR036388">
    <property type="entry name" value="WH-like_DNA-bd_sf"/>
</dbReference>
<dbReference type="PROSITE" id="PS50110">
    <property type="entry name" value="RESPONSE_REGULATORY"/>
    <property type="match status" value="1"/>
</dbReference>
<evidence type="ECO:0000313" key="10">
    <source>
        <dbReference type="EMBL" id="GHA21625.1"/>
    </source>
</evidence>
<dbReference type="InterPro" id="IPR001789">
    <property type="entry name" value="Sig_transdc_resp-reg_receiver"/>
</dbReference>
<proteinExistence type="predicted"/>
<keyword evidence="2" id="KW-0902">Two-component regulatory system</keyword>
<evidence type="ECO:0000256" key="3">
    <source>
        <dbReference type="ARBA" id="ARBA00023015"/>
    </source>
</evidence>
<name>A0A918S2T6_9HYPH</name>
<dbReference type="GO" id="GO:0006355">
    <property type="term" value="P:regulation of DNA-templated transcription"/>
    <property type="evidence" value="ECO:0007669"/>
    <property type="project" value="InterPro"/>
</dbReference>
<feature type="domain" description="OmpR/PhoB-type" evidence="9">
    <location>
        <begin position="124"/>
        <end position="222"/>
    </location>
</feature>
<dbReference type="Gene3D" id="3.40.50.2300">
    <property type="match status" value="1"/>
</dbReference>
<dbReference type="SMART" id="SM00448">
    <property type="entry name" value="REC"/>
    <property type="match status" value="1"/>
</dbReference>
<dbReference type="FunFam" id="3.40.50.2300:FF:000002">
    <property type="entry name" value="DNA-binding response regulator PhoP"/>
    <property type="match status" value="1"/>
</dbReference>
<dbReference type="GO" id="GO:0000156">
    <property type="term" value="F:phosphorelay response regulator activity"/>
    <property type="evidence" value="ECO:0007669"/>
    <property type="project" value="TreeGrafter"/>
</dbReference>